<gene>
    <name evidence="2" type="ORF">GCM10022291_04210</name>
</gene>
<name>A0ABP8C0N5_9FLAO</name>
<keyword evidence="1" id="KW-0472">Membrane</keyword>
<organism evidence="2 3">
    <name type="scientific">Postechiella marina</name>
    <dbReference type="NCBI Taxonomy" id="943941"/>
    <lineage>
        <taxon>Bacteria</taxon>
        <taxon>Pseudomonadati</taxon>
        <taxon>Bacteroidota</taxon>
        <taxon>Flavobacteriia</taxon>
        <taxon>Flavobacteriales</taxon>
        <taxon>Flavobacteriaceae</taxon>
        <taxon>Postechiella</taxon>
    </lineage>
</organism>
<keyword evidence="1" id="KW-1133">Transmembrane helix</keyword>
<evidence type="ECO:0000313" key="2">
    <source>
        <dbReference type="EMBL" id="GAA4231526.1"/>
    </source>
</evidence>
<dbReference type="RefSeq" id="WP_344786413.1">
    <property type="nucleotide sequence ID" value="NZ_BAABCA010000001.1"/>
</dbReference>
<feature type="transmembrane region" description="Helical" evidence="1">
    <location>
        <begin position="90"/>
        <end position="110"/>
    </location>
</feature>
<dbReference type="Proteomes" id="UP001501496">
    <property type="component" value="Unassembled WGS sequence"/>
</dbReference>
<protein>
    <recommendedName>
        <fullName evidence="4">DUF423 domain-containing protein</fullName>
    </recommendedName>
</protein>
<comment type="caution">
    <text evidence="2">The sequence shown here is derived from an EMBL/GenBank/DDBJ whole genome shotgun (WGS) entry which is preliminary data.</text>
</comment>
<evidence type="ECO:0000313" key="3">
    <source>
        <dbReference type="Proteomes" id="UP001501496"/>
    </source>
</evidence>
<proteinExistence type="predicted"/>
<dbReference type="EMBL" id="BAABCA010000001">
    <property type="protein sequence ID" value="GAA4231526.1"/>
    <property type="molecule type" value="Genomic_DNA"/>
</dbReference>
<feature type="transmembrane region" description="Helical" evidence="1">
    <location>
        <begin position="116"/>
        <end position="134"/>
    </location>
</feature>
<evidence type="ECO:0008006" key="4">
    <source>
        <dbReference type="Google" id="ProtNLM"/>
    </source>
</evidence>
<sequence length="155" mass="17893">MKTWSFKLKNIPKEVSKKLELELSAIGGFVFNTNSTKDNLLTFKMRKRILYPWYIVFQNWTIVNGELFKNDTENSTDVEITFNQHFLIKFIIFTHIILGLGFLAAIISGISINPSMYFLGGTVFALGLVLWVVLQKKIEKDIQKYKALITKILEP</sequence>
<evidence type="ECO:0000256" key="1">
    <source>
        <dbReference type="SAM" id="Phobius"/>
    </source>
</evidence>
<keyword evidence="1" id="KW-0812">Transmembrane</keyword>
<accession>A0ABP8C0N5</accession>
<reference evidence="3" key="1">
    <citation type="journal article" date="2019" name="Int. J. Syst. Evol. Microbiol.">
        <title>The Global Catalogue of Microorganisms (GCM) 10K type strain sequencing project: providing services to taxonomists for standard genome sequencing and annotation.</title>
        <authorList>
            <consortium name="The Broad Institute Genomics Platform"/>
            <consortium name="The Broad Institute Genome Sequencing Center for Infectious Disease"/>
            <person name="Wu L."/>
            <person name="Ma J."/>
        </authorList>
    </citation>
    <scope>NUCLEOTIDE SEQUENCE [LARGE SCALE GENOMIC DNA]</scope>
    <source>
        <strain evidence="3">JCM 17630</strain>
    </source>
</reference>
<keyword evidence="3" id="KW-1185">Reference proteome</keyword>